<reference evidence="1 2" key="1">
    <citation type="submission" date="2019-12" db="EMBL/GenBank/DDBJ databases">
        <title>Analysis of Enterococcus faecalis vB_EfaS-DELF1.</title>
        <authorList>
            <person name="Delfan A.S."/>
            <person name="Bouzari M."/>
            <person name="Wang R."/>
        </authorList>
    </citation>
    <scope>NUCLEOTIDE SEQUENCE [LARGE SCALE GENOMIC DNA]</scope>
</reference>
<dbReference type="Proteomes" id="UP000429954">
    <property type="component" value="Segment"/>
</dbReference>
<evidence type="ECO:0000313" key="1">
    <source>
        <dbReference type="EMBL" id="BBQ04323.1"/>
    </source>
</evidence>
<accession>A0A5S9MMB7</accession>
<protein>
    <submittedName>
        <fullName evidence="1">Uncharacterized protein</fullName>
    </submittedName>
</protein>
<dbReference type="EMBL" id="LC513943">
    <property type="protein sequence ID" value="BBQ04323.1"/>
    <property type="molecule type" value="Genomic_DNA"/>
</dbReference>
<sequence>MMKLREGFKYKCVSGGSDFTVGKVYTGIRDSSGDVVIISDKGMEYDDWGLDMWDIKLEEEEQ</sequence>
<keyword evidence="2" id="KW-1185">Reference proteome</keyword>
<name>A0A5S9MMB7_9CAUD</name>
<proteinExistence type="predicted"/>
<evidence type="ECO:0000313" key="2">
    <source>
        <dbReference type="Proteomes" id="UP000429954"/>
    </source>
</evidence>
<organism evidence="1 2">
    <name type="scientific">Enterococcus phage vB_EfaS-DELF1</name>
    <dbReference type="NCBI Taxonomy" id="2683673"/>
    <lineage>
        <taxon>Viruses</taxon>
        <taxon>Duplodnaviria</taxon>
        <taxon>Heunggongvirae</taxon>
        <taxon>Uroviricota</taxon>
        <taxon>Caudoviricetes</taxon>
        <taxon>Delfunavirus</taxon>
        <taxon>Delfunavirus delf1</taxon>
    </lineage>
</organism>